<evidence type="ECO:0000313" key="7">
    <source>
        <dbReference type="Proteomes" id="UP000272888"/>
    </source>
</evidence>
<dbReference type="EMBL" id="RAWB01000215">
    <property type="protein sequence ID" value="RKH56269.1"/>
    <property type="molecule type" value="Genomic_DNA"/>
</dbReference>
<evidence type="ECO:0000259" key="5">
    <source>
        <dbReference type="Pfam" id="PF24517"/>
    </source>
</evidence>
<comment type="subcellular location">
    <subcellularLocation>
        <location evidence="1">Secreted</location>
    </subcellularLocation>
</comment>
<keyword evidence="7" id="KW-1185">Reference proteome</keyword>
<evidence type="ECO:0000256" key="2">
    <source>
        <dbReference type="ARBA" id="ARBA00022525"/>
    </source>
</evidence>
<name>A0A3A8PJN7_9BACT</name>
<gene>
    <name evidence="6" type="ORF">D7V93_20610</name>
</gene>
<evidence type="ECO:0000256" key="4">
    <source>
        <dbReference type="SAM" id="MobiDB-lite"/>
    </source>
</evidence>
<evidence type="ECO:0000313" key="6">
    <source>
        <dbReference type="EMBL" id="RKH56269.1"/>
    </source>
</evidence>
<proteinExistence type="predicted"/>
<organism evidence="6 7">
    <name type="scientific">Corallococcus llansteffanensis</name>
    <dbReference type="NCBI Taxonomy" id="2316731"/>
    <lineage>
        <taxon>Bacteria</taxon>
        <taxon>Pseudomonadati</taxon>
        <taxon>Myxococcota</taxon>
        <taxon>Myxococcia</taxon>
        <taxon>Myxococcales</taxon>
        <taxon>Cystobacterineae</taxon>
        <taxon>Myxococcaceae</taxon>
        <taxon>Corallococcus</taxon>
    </lineage>
</organism>
<evidence type="ECO:0000256" key="1">
    <source>
        <dbReference type="ARBA" id="ARBA00004613"/>
    </source>
</evidence>
<accession>A0A3A8PJN7</accession>
<dbReference type="Pfam" id="PF24517">
    <property type="entry name" value="CBM96"/>
    <property type="match status" value="2"/>
</dbReference>
<keyword evidence="2" id="KW-0964">Secreted</keyword>
<dbReference type="AlphaFoldDB" id="A0A3A8PJN7"/>
<protein>
    <submittedName>
        <fullName evidence="6">DNRLRE domain-containing protein</fullName>
    </submittedName>
</protein>
<dbReference type="RefSeq" id="WP_120645040.1">
    <property type="nucleotide sequence ID" value="NZ_RAWB01000215.1"/>
</dbReference>
<reference evidence="7" key="1">
    <citation type="submission" date="2018-09" db="EMBL/GenBank/DDBJ databases">
        <authorList>
            <person name="Livingstone P.G."/>
            <person name="Whitworth D.E."/>
        </authorList>
    </citation>
    <scope>NUCLEOTIDE SEQUENCE [LARGE SCALE GENOMIC DNA]</scope>
    <source>
        <strain evidence="7">CA051B</strain>
    </source>
</reference>
<dbReference type="PROSITE" id="PS51257">
    <property type="entry name" value="PROKAR_LIPOPROTEIN"/>
    <property type="match status" value="1"/>
</dbReference>
<dbReference type="Gene3D" id="3.20.20.140">
    <property type="entry name" value="Metal-dependent hydrolases"/>
    <property type="match status" value="1"/>
</dbReference>
<dbReference type="InterPro" id="IPR055372">
    <property type="entry name" value="CBM96"/>
</dbReference>
<feature type="region of interest" description="Disordered" evidence="4">
    <location>
        <begin position="687"/>
        <end position="721"/>
    </location>
</feature>
<dbReference type="NCBIfam" id="NF033679">
    <property type="entry name" value="DNRLRE_dom"/>
    <property type="match status" value="2"/>
</dbReference>
<keyword evidence="3" id="KW-0732">Signal</keyword>
<dbReference type="Proteomes" id="UP000272888">
    <property type="component" value="Unassembled WGS sequence"/>
</dbReference>
<evidence type="ECO:0000256" key="3">
    <source>
        <dbReference type="ARBA" id="ARBA00022729"/>
    </source>
</evidence>
<comment type="caution">
    <text evidence="6">The sequence shown here is derived from an EMBL/GenBank/DDBJ whole genome shotgun (WGS) entry which is preliminary data.</text>
</comment>
<dbReference type="GO" id="GO:0005576">
    <property type="term" value="C:extracellular region"/>
    <property type="evidence" value="ECO:0007669"/>
    <property type="project" value="UniProtKB-SubCell"/>
</dbReference>
<sequence>MKNTLFSTTTAWWWAGALTLGCVGPEGLEEDFAESRQPLVFARTTEFVATHDARIKERLPTTNYGAYSPMCAQIEDGGTDEWVVFKFNTPGLVAPFSRATLRLYLGVDGGTPHNFRIYNSTNTTWDETVTWNTRPTPGTAYVTVPGGSADNSYFDIDVTPLINPALTTQTLIIKPVASTDTNALCLVDRASPTILQGESTQPRLVVDYFGAVPTADALVDEATPDTNSGAAPTLSLSATAPARRAYLQVPISRTLLNDLRGIQLHGTSIPANVGSPRGRVMLRLYPTTTVSGTSAVVYAPPSGTNWTTWSETGLTWANQPAGTGAPNATAIASLSNTVAGRWIEVDVTQAVTHATAWADALTTTKQDLSLNLLLAGGTGTFASKEDPTFKPMLVFISDQLPTVKTDGICGRGEDCANSPTDCGVCATGTNRGAYLPVWGDLHRHGLGDGKDGWDGTELRTHTTNVLTYLKNTEKLDFVALSEHVGNDGWEKSAGFARQVESVDATRVAERFIPSMGAETSSYNGAIETHMKFDIASKGAGTYSAVKLRIKVQNASADGQFKVRRQIRCNSGGTLSPAWYSMAKPGWPDRWSRAWEEKKDLFPGNIPLESWYDIDVSELLLVNGTLYTKMSGDCSPDPDTLSNVVLAITVGTVTTDALGFYTRDSAGGVDAPRLVFFINGVEQAGPISTNADQRFDSTDTASGAGTHSSTEPTTGIDLTNSTGDPGNFSMGHFNILFPPANINMDTYNWTNGTTRNWKNPKTSNRVYYDYLDDTANDWLGQINHPFSIDYPMVDMTVAPGAVARMATYELSGGTLERWTNTAYYANSWQPKINRYLQYVRHGWRVAPAANSDAHCSCTTSTCSITAHNCPSTVTGTRTGMWTLGRNFTALKQALSQKRAFAVQNGPGLEDKNVYVALEATQSSAFDSSWWMGSVLPNRSAWTLTAFAKNFNVTGTVKINRITLHDDDGYGAIATLQCGGLSSCSGSFNYTPGAANKAVIAVAELSTGHYVVSAPMFF</sequence>
<feature type="domain" description="Carbohydrate-binding module family 96" evidence="5">
    <location>
        <begin position="44"/>
        <end position="169"/>
    </location>
</feature>
<feature type="domain" description="Carbohydrate-binding module family 96" evidence="5">
    <location>
        <begin position="212"/>
        <end position="394"/>
    </location>
</feature>